<feature type="transmembrane region" description="Helical" evidence="6">
    <location>
        <begin position="37"/>
        <end position="53"/>
    </location>
</feature>
<comment type="subcellular location">
    <subcellularLocation>
        <location evidence="1">Cell membrane</location>
        <topology evidence="1">Multi-pass membrane protein</topology>
    </subcellularLocation>
</comment>
<dbReference type="PANTHER" id="PTHR32196">
    <property type="entry name" value="ABC TRANSPORTER PERMEASE PROTEIN YPHD-RELATED-RELATED"/>
    <property type="match status" value="1"/>
</dbReference>
<keyword evidence="8" id="KW-1185">Reference proteome</keyword>
<evidence type="ECO:0000256" key="4">
    <source>
        <dbReference type="ARBA" id="ARBA00022989"/>
    </source>
</evidence>
<dbReference type="eggNOG" id="COG4120">
    <property type="taxonomic scope" value="Bacteria"/>
</dbReference>
<feature type="transmembrane region" description="Helical" evidence="6">
    <location>
        <begin position="234"/>
        <end position="256"/>
    </location>
</feature>
<dbReference type="STRING" id="931626.Awo_c06900"/>
<dbReference type="AlphaFoldDB" id="H6LJT3"/>
<dbReference type="PANTHER" id="PTHR32196:SF69">
    <property type="entry name" value="BRANCHED-CHAIN AMINO ACID TRANSPORT SYSTEM, PERMEASE PROTEIN"/>
    <property type="match status" value="1"/>
</dbReference>
<evidence type="ECO:0000256" key="2">
    <source>
        <dbReference type="ARBA" id="ARBA00022475"/>
    </source>
</evidence>
<protein>
    <submittedName>
        <fullName evidence="7">Bacterial inner-membrane translocator</fullName>
    </submittedName>
</protein>
<dbReference type="Proteomes" id="UP000007177">
    <property type="component" value="Chromosome"/>
</dbReference>
<dbReference type="CDD" id="cd06574">
    <property type="entry name" value="TM_PBP1_branched-chain-AA_like"/>
    <property type="match status" value="1"/>
</dbReference>
<gene>
    <name evidence="7" type="ordered locus">Awo_c06900</name>
</gene>
<dbReference type="RefSeq" id="WP_014355087.1">
    <property type="nucleotide sequence ID" value="NC_016894.1"/>
</dbReference>
<evidence type="ECO:0000313" key="7">
    <source>
        <dbReference type="EMBL" id="AFA47484.1"/>
    </source>
</evidence>
<reference evidence="7 8" key="2">
    <citation type="journal article" date="2012" name="PLoS ONE">
        <title>An ancient pathway combining carbon dioxide fixation with the generation and utilization of a sodium ion gradient for ATP synthesis.</title>
        <authorList>
            <person name="Poehlein A."/>
            <person name="Schmidt S."/>
            <person name="Kaster A.K."/>
            <person name="Goenrich M."/>
            <person name="Vollmers J."/>
            <person name="Thurmer A."/>
            <person name="Bertsch J."/>
            <person name="Schuchmann K."/>
            <person name="Voigt B."/>
            <person name="Hecker M."/>
            <person name="Daniel R."/>
            <person name="Thauer R.K."/>
            <person name="Gottschalk G."/>
            <person name="Muller V."/>
        </authorList>
    </citation>
    <scope>NUCLEOTIDE SEQUENCE [LARGE SCALE GENOMIC DNA]</scope>
    <source>
        <strain evidence="8">ATCC 29683 / DSM 1030 / JCM 2381 / KCTC 1655 / WB1</strain>
    </source>
</reference>
<feature type="transmembrane region" description="Helical" evidence="6">
    <location>
        <begin position="268"/>
        <end position="286"/>
    </location>
</feature>
<dbReference type="GO" id="GO:0005886">
    <property type="term" value="C:plasma membrane"/>
    <property type="evidence" value="ECO:0007669"/>
    <property type="project" value="UniProtKB-SubCell"/>
</dbReference>
<feature type="transmembrane region" description="Helical" evidence="6">
    <location>
        <begin position="212"/>
        <end position="229"/>
    </location>
</feature>
<dbReference type="EMBL" id="CP002987">
    <property type="protein sequence ID" value="AFA47484.1"/>
    <property type="molecule type" value="Genomic_DNA"/>
</dbReference>
<evidence type="ECO:0000256" key="6">
    <source>
        <dbReference type="SAM" id="Phobius"/>
    </source>
</evidence>
<feature type="transmembrane region" description="Helical" evidence="6">
    <location>
        <begin position="83"/>
        <end position="103"/>
    </location>
</feature>
<dbReference type="HOGENOM" id="CLU_067296_0_0_9"/>
<feature type="transmembrane region" description="Helical" evidence="6">
    <location>
        <begin position="179"/>
        <end position="200"/>
    </location>
</feature>
<keyword evidence="5 6" id="KW-0472">Membrane</keyword>
<evidence type="ECO:0000313" key="8">
    <source>
        <dbReference type="Proteomes" id="UP000007177"/>
    </source>
</evidence>
<dbReference type="OrthoDB" id="9778389at2"/>
<evidence type="ECO:0000256" key="3">
    <source>
        <dbReference type="ARBA" id="ARBA00022692"/>
    </source>
</evidence>
<reference evidence="8" key="1">
    <citation type="submission" date="2011-07" db="EMBL/GenBank/DDBJ databases">
        <title>Complete genome sequence of Acetobacterium woodii.</title>
        <authorList>
            <person name="Poehlein A."/>
            <person name="Schmidt S."/>
            <person name="Kaster A.-K."/>
            <person name="Goenrich M."/>
            <person name="Vollmers J."/>
            <person name="Thuermer A."/>
            <person name="Gottschalk G."/>
            <person name="Thauer R.K."/>
            <person name="Daniel R."/>
            <person name="Mueller V."/>
        </authorList>
    </citation>
    <scope>NUCLEOTIDE SEQUENCE [LARGE SCALE GENOMIC DNA]</scope>
    <source>
        <strain evidence="8">ATCC 29683 / DSM 1030 / JCM 2381 / KCTC 1655 / WB1</strain>
    </source>
</reference>
<proteinExistence type="predicted"/>
<dbReference type="InterPro" id="IPR001851">
    <property type="entry name" value="ABC_transp_permease"/>
</dbReference>
<dbReference type="KEGG" id="awo:Awo_c06900"/>
<dbReference type="GO" id="GO:0022857">
    <property type="term" value="F:transmembrane transporter activity"/>
    <property type="evidence" value="ECO:0007669"/>
    <property type="project" value="InterPro"/>
</dbReference>
<sequence>MSLVFGSLQLGLIYSLIAMGIYISFRVLNIPDLTAEGSFVLGMAVMTICAVGGHPVLGILLSLLAGGMAGLVTAFLQTKLRIPAILAGILTMTGLYTINLMVMQGSSNLTLLGVNTIYDMLGGLLPMAFSGAKIVVSLMFVLVATVILILFFKTNCGLCIRAIGDNELMARSSSMSVDLYKSLGLMISNALIALCGGLVACDQGYADMNSGAGMLVVGLAAVIIGEAFIRRRTILAGLVSCVLGSIIYRFILAVAVSTRIFPAYAMKLLSAIIVTIALALPAYQYYKENYQLKKRDRHA</sequence>
<evidence type="ECO:0000256" key="5">
    <source>
        <dbReference type="ARBA" id="ARBA00023136"/>
    </source>
</evidence>
<feature type="transmembrane region" description="Helical" evidence="6">
    <location>
        <begin position="6"/>
        <end position="25"/>
    </location>
</feature>
<keyword evidence="3 6" id="KW-0812">Transmembrane</keyword>
<dbReference type="Pfam" id="PF02653">
    <property type="entry name" value="BPD_transp_2"/>
    <property type="match status" value="1"/>
</dbReference>
<keyword evidence="2" id="KW-1003">Cell membrane</keyword>
<feature type="transmembrane region" description="Helical" evidence="6">
    <location>
        <begin position="123"/>
        <end position="152"/>
    </location>
</feature>
<evidence type="ECO:0000256" key="1">
    <source>
        <dbReference type="ARBA" id="ARBA00004651"/>
    </source>
</evidence>
<keyword evidence="4 6" id="KW-1133">Transmembrane helix</keyword>
<organism evidence="7 8">
    <name type="scientific">Acetobacterium woodii (strain ATCC 29683 / DSM 1030 / JCM 2381 / KCTC 1655 / WB1)</name>
    <dbReference type="NCBI Taxonomy" id="931626"/>
    <lineage>
        <taxon>Bacteria</taxon>
        <taxon>Bacillati</taxon>
        <taxon>Bacillota</taxon>
        <taxon>Clostridia</taxon>
        <taxon>Eubacteriales</taxon>
        <taxon>Eubacteriaceae</taxon>
        <taxon>Acetobacterium</taxon>
    </lineage>
</organism>
<accession>H6LJT3</accession>
<name>H6LJT3_ACEWD</name>